<dbReference type="PANTHER" id="PTHR30535:SF34">
    <property type="entry name" value="MOLYBDATE-BINDING PROTEIN MOLA"/>
    <property type="match status" value="1"/>
</dbReference>
<dbReference type="Pfam" id="PF01497">
    <property type="entry name" value="Peripla_BP_2"/>
    <property type="match status" value="1"/>
</dbReference>
<dbReference type="EMBL" id="AP018823">
    <property type="protein sequence ID" value="BBF85786.1"/>
    <property type="molecule type" value="Genomic_DNA"/>
</dbReference>
<dbReference type="OrthoDB" id="9775594at2"/>
<accession>A0A3G9GK97</accession>
<keyword evidence="1" id="KW-0732">Signal</keyword>
<evidence type="ECO:0000313" key="3">
    <source>
        <dbReference type="EMBL" id="BBF85786.1"/>
    </source>
</evidence>
<dbReference type="PANTHER" id="PTHR30535">
    <property type="entry name" value="VITAMIN B12-BINDING PROTEIN"/>
    <property type="match status" value="1"/>
</dbReference>
<reference evidence="4" key="3">
    <citation type="journal article" date="2017" name="Plant Physiol. Biochem.">
        <title>Differential oxidative and antioxidative response of duckweed Lemna minor toward plant growth promoting/inhibiting bacteria.</title>
        <authorList>
            <person name="Ishizawa H."/>
            <person name="Kuroda M."/>
            <person name="Morikawa M."/>
            <person name="Ike M."/>
        </authorList>
    </citation>
    <scope>NUCLEOTIDE SEQUENCE [LARGE SCALE GENOMIC DNA]</scope>
    <source>
        <strain evidence="4">H3</strain>
    </source>
</reference>
<feature type="signal peptide" evidence="1">
    <location>
        <begin position="1"/>
        <end position="27"/>
    </location>
</feature>
<dbReference type="Gene3D" id="3.40.50.1980">
    <property type="entry name" value="Nitrogenase molybdenum iron protein domain"/>
    <property type="match status" value="2"/>
</dbReference>
<sequence length="373" mass="40892">MSVSCRLALLLLTVLALPALLAEPARAKPLAISDALNRKVVVDVPAKRVVLGFNFEDFTAIAGADGWKRVVGISKNPWAGWRPANWARYQQVIPALKTMPDVGYSEDNTFSAEKVIALKPDVLILPEGSFKVLGTAVQQITQAGIPIVVIDYNAQTLERHLASTRAIGAVMGSNIRAEELAQQYQRKYRDILRRVALAKSSSKPRVYVELGRDGADSVGNTYRDTMWGKLLDTLGADNLANGRIAANWGPLNPEAVLAAQPDYIFIAGSSWVNRPKAVKLGYDHSAADARASLQAYLGRPGWSSLPAVRQQHVYAIEHGLCRSLNDYTAMAFIAKQLYPAQFADVDPLAELRQYHQRYLPVAYSGSWLLGLKP</sequence>
<evidence type="ECO:0000256" key="1">
    <source>
        <dbReference type="SAM" id="SignalP"/>
    </source>
</evidence>
<proteinExistence type="predicted"/>
<evidence type="ECO:0000313" key="4">
    <source>
        <dbReference type="Proteomes" id="UP000198290"/>
    </source>
</evidence>
<dbReference type="STRING" id="332411.VI06_21560"/>
<dbReference type="KEGG" id="amah:DLM_2171"/>
<dbReference type="InterPro" id="IPR002491">
    <property type="entry name" value="ABC_transptr_periplasmic_BD"/>
</dbReference>
<dbReference type="AlphaFoldDB" id="A0A3G9GK97"/>
<feature type="chain" id="PRO_5018098332" evidence="1">
    <location>
        <begin position="28"/>
        <end position="373"/>
    </location>
</feature>
<dbReference type="InterPro" id="IPR050902">
    <property type="entry name" value="ABC_Transporter_SBP"/>
</dbReference>
<evidence type="ECO:0000259" key="2">
    <source>
        <dbReference type="PROSITE" id="PS50983"/>
    </source>
</evidence>
<reference evidence="4" key="1">
    <citation type="journal article" date="2017" name="Biotechnol. Biofuels">
        <title>Evaluation of environmental bacterial communities as a factor affecting the growth of duckweed Lemna minor.</title>
        <authorList>
            <person name="Ishizawa H."/>
            <person name="Kuroda M."/>
            <person name="Morikawa M."/>
            <person name="Ike M."/>
        </authorList>
    </citation>
    <scope>NUCLEOTIDE SEQUENCE [LARGE SCALE GENOMIC DNA]</scope>
    <source>
        <strain evidence="4">H3</strain>
    </source>
</reference>
<dbReference type="SUPFAM" id="SSF53807">
    <property type="entry name" value="Helical backbone' metal receptor"/>
    <property type="match status" value="1"/>
</dbReference>
<reference evidence="3 4" key="2">
    <citation type="journal article" date="2017" name="Genome Announc.">
        <title>Draft genome sequence of Aquitalea magnusonii strain H3, a plant growth-promoting bacterium of duckweed Lemna minor.</title>
        <authorList>
            <person name="Ishizawa H."/>
            <person name="Kuroda M."/>
            <person name="Ike M."/>
        </authorList>
    </citation>
    <scope>NUCLEOTIDE SEQUENCE [LARGE SCALE GENOMIC DNA]</scope>
    <source>
        <strain evidence="3 4">H3</strain>
    </source>
</reference>
<gene>
    <name evidence="3" type="ORF">DLM_2171</name>
</gene>
<dbReference type="Proteomes" id="UP000198290">
    <property type="component" value="Chromosome"/>
</dbReference>
<dbReference type="PROSITE" id="PS50983">
    <property type="entry name" value="FE_B12_PBP"/>
    <property type="match status" value="1"/>
</dbReference>
<keyword evidence="4" id="KW-1185">Reference proteome</keyword>
<dbReference type="RefSeq" id="WP_089086327.1">
    <property type="nucleotide sequence ID" value="NZ_AP018823.1"/>
</dbReference>
<organism evidence="3 4">
    <name type="scientific">Aquitalea magnusonii</name>
    <dbReference type="NCBI Taxonomy" id="332411"/>
    <lineage>
        <taxon>Bacteria</taxon>
        <taxon>Pseudomonadati</taxon>
        <taxon>Pseudomonadota</taxon>
        <taxon>Betaproteobacteria</taxon>
        <taxon>Neisseriales</taxon>
        <taxon>Chromobacteriaceae</taxon>
        <taxon>Aquitalea</taxon>
    </lineage>
</organism>
<name>A0A3G9GK97_9NEIS</name>
<feature type="domain" description="Fe/B12 periplasmic-binding" evidence="2">
    <location>
        <begin position="47"/>
        <end position="345"/>
    </location>
</feature>
<protein>
    <submittedName>
        <fullName evidence="3">Putative periplasmic substrate-binding transport protein</fullName>
    </submittedName>
</protein>